<evidence type="ECO:0000256" key="5">
    <source>
        <dbReference type="ARBA" id="ARBA00023027"/>
    </source>
</evidence>
<organism evidence="14">
    <name type="scientific">Candidatus Caldatribacterium saccharofermentans</name>
    <dbReference type="NCBI Taxonomy" id="1454753"/>
    <lineage>
        <taxon>Bacteria</taxon>
        <taxon>Pseudomonadati</taxon>
        <taxon>Atribacterota</taxon>
        <taxon>Atribacteria</taxon>
        <taxon>Atribacterales</taxon>
        <taxon>Candidatus Caldatribacteriaceae</taxon>
        <taxon>Candidatus Caldatribacterium</taxon>
    </lineage>
</organism>
<evidence type="ECO:0000256" key="8">
    <source>
        <dbReference type="ARBA" id="ARBA00023295"/>
    </source>
</evidence>
<comment type="caution">
    <text evidence="14">The sequence shown here is derived from an EMBL/GenBank/DDBJ whole genome shotgun (WGS) entry which is preliminary data.</text>
</comment>
<dbReference type="NCBIfam" id="NF011657">
    <property type="entry name" value="PRK15076.1"/>
    <property type="match status" value="1"/>
</dbReference>
<evidence type="ECO:0000256" key="3">
    <source>
        <dbReference type="ARBA" id="ARBA00022723"/>
    </source>
</evidence>
<name>A0A7V4WLW7_9BACT</name>
<dbReference type="Gene3D" id="3.90.1820.10">
    <property type="entry name" value="AglA-like glucosidase"/>
    <property type="match status" value="1"/>
</dbReference>
<keyword evidence="10" id="KW-0170">Cobalt</keyword>
<feature type="binding site" evidence="10">
    <location>
        <position position="236"/>
    </location>
    <ligand>
        <name>Mn(2+)</name>
        <dbReference type="ChEBI" id="CHEBI:29035"/>
    </ligand>
</feature>
<keyword evidence="7" id="KW-0119">Carbohydrate metabolism</keyword>
<dbReference type="InterPro" id="IPR001088">
    <property type="entry name" value="Glyco_hydro_4"/>
</dbReference>
<dbReference type="GO" id="GO:0004557">
    <property type="term" value="F:alpha-galactosidase activity"/>
    <property type="evidence" value="ECO:0007669"/>
    <property type="project" value="UniProtKB-EC"/>
</dbReference>
<reference evidence="14" key="1">
    <citation type="journal article" date="2020" name="mSystems">
        <title>Genome- and Community-Level Interaction Insights into Carbon Utilization and Element Cycling Functions of Hydrothermarchaeota in Hydrothermal Sediment.</title>
        <authorList>
            <person name="Zhou Z."/>
            <person name="Liu Y."/>
            <person name="Xu W."/>
            <person name="Pan J."/>
            <person name="Luo Z.H."/>
            <person name="Li M."/>
        </authorList>
    </citation>
    <scope>NUCLEOTIDE SEQUENCE [LARGE SCALE GENOMIC DNA]</scope>
    <source>
        <strain evidence="14">SpSt-82</strain>
    </source>
</reference>
<dbReference type="InterPro" id="IPR036291">
    <property type="entry name" value="NAD(P)-bd_dom_sf"/>
</dbReference>
<evidence type="ECO:0000256" key="12">
    <source>
        <dbReference type="RuleBase" id="RU361152"/>
    </source>
</evidence>
<dbReference type="InterPro" id="IPR053715">
    <property type="entry name" value="GH4_Enzyme_sf"/>
</dbReference>
<keyword evidence="10" id="KW-0408">Iron</keyword>
<evidence type="ECO:0000256" key="11">
    <source>
        <dbReference type="PIRSR" id="PIRSR601088-4"/>
    </source>
</evidence>
<evidence type="ECO:0000256" key="6">
    <source>
        <dbReference type="ARBA" id="ARBA00023211"/>
    </source>
</evidence>
<evidence type="ECO:0000256" key="10">
    <source>
        <dbReference type="PIRSR" id="PIRSR601088-3"/>
    </source>
</evidence>
<dbReference type="GO" id="GO:0005975">
    <property type="term" value="P:carbohydrate metabolic process"/>
    <property type="evidence" value="ECO:0007669"/>
    <property type="project" value="InterPro"/>
</dbReference>
<keyword evidence="3 10" id="KW-0479">Metal-binding</keyword>
<dbReference type="EMBL" id="DTIY01000076">
    <property type="protein sequence ID" value="HGY40159.1"/>
    <property type="molecule type" value="Genomic_DNA"/>
</dbReference>
<keyword evidence="8 12" id="KW-0326">Glycosidase</keyword>
<dbReference type="PRINTS" id="PR00732">
    <property type="entry name" value="GLHYDRLASE4"/>
</dbReference>
<sequence>MKFVAWLTRCLKQRGNTSLKAGSSWYKHDSQERVRTVKITFIGAGSLIFTRRLLVDLVRLPFPREGIEVALVDINERRLSYITRIAQRIFAENGIPIERITATTDRRAVLEGSQYVFISILVGDIEAIRKDIEIPLRYGVDQCIGDTIGPGGVFRALRTAPVILDICRDIAELCPEAFVFNYTNPMSILCWVVEEEYPSLRFYGLCHSVQHTAKQIAEYMGWPLEDLEYWVAGINHQAWFLELRLRGRDVYPLLREKAWDPEIAKKDTTRVEMLKYLGYFVTESSGHNSEYNPWFRKRPDLLQRFTPGGGWNGETGFILKLYGKDRESYEQELERVASGTEPISYEESEEYGMKIIYALEGGGIFRANINLPNRGTITNLPPQCIVEVPCFVEKGRIRPAFVGDLPLQLAALNRMVVQSQEMAVHGILEKRRDYIYYALYYDPLTAAVLSLDEIKKMVDDMFEAEREYLPNEWYHS</sequence>
<dbReference type="GO" id="GO:0046872">
    <property type="term" value="F:metal ion binding"/>
    <property type="evidence" value="ECO:0007669"/>
    <property type="project" value="UniProtKB-KW"/>
</dbReference>
<dbReference type="PANTHER" id="PTHR32092">
    <property type="entry name" value="6-PHOSPHO-BETA-GLUCOSIDASE-RELATED"/>
    <property type="match status" value="1"/>
</dbReference>
<feature type="binding site" evidence="10">
    <location>
        <position position="206"/>
    </location>
    <ligand>
        <name>Mn(2+)</name>
        <dbReference type="ChEBI" id="CHEBI:29035"/>
    </ligand>
</feature>
<proteinExistence type="inferred from homology"/>
<feature type="domain" description="Glycosyl hydrolase family 4 C-terminal" evidence="13">
    <location>
        <begin position="231"/>
        <end position="445"/>
    </location>
</feature>
<dbReference type="SUPFAM" id="SSF51735">
    <property type="entry name" value="NAD(P)-binding Rossmann-fold domains"/>
    <property type="match status" value="1"/>
</dbReference>
<protein>
    <submittedName>
        <fullName evidence="14">Alpha-galactosidase</fullName>
        <ecNumber evidence="14">3.2.1.22</ecNumber>
    </submittedName>
</protein>
<keyword evidence="10" id="KW-0533">Nickel</keyword>
<gene>
    <name evidence="14" type="primary">melA</name>
    <name evidence="14" type="ORF">ENW11_10195</name>
</gene>
<dbReference type="CDD" id="cd05297">
    <property type="entry name" value="GH4_alpha_glucosidase_galactosidase"/>
    <property type="match status" value="1"/>
</dbReference>
<accession>A0A7V4WLW7</accession>
<evidence type="ECO:0000313" key="14">
    <source>
        <dbReference type="EMBL" id="HGY40159.1"/>
    </source>
</evidence>
<evidence type="ECO:0000256" key="7">
    <source>
        <dbReference type="ARBA" id="ARBA00023277"/>
    </source>
</evidence>
<evidence type="ECO:0000256" key="2">
    <source>
        <dbReference type="ARBA" id="ARBA00010141"/>
    </source>
</evidence>
<dbReference type="InterPro" id="IPR022616">
    <property type="entry name" value="Glyco_hydro_4_C"/>
</dbReference>
<dbReference type="AlphaFoldDB" id="A0A7V4WLW7"/>
<dbReference type="GO" id="GO:0016616">
    <property type="term" value="F:oxidoreductase activity, acting on the CH-OH group of donors, NAD or NADP as acceptor"/>
    <property type="evidence" value="ECO:0007669"/>
    <property type="project" value="InterPro"/>
</dbReference>
<dbReference type="SUPFAM" id="SSF56327">
    <property type="entry name" value="LDH C-terminal domain-like"/>
    <property type="match status" value="1"/>
</dbReference>
<keyword evidence="4 12" id="KW-0378">Hydrolase</keyword>
<dbReference type="EC" id="3.2.1.22" evidence="14"/>
<dbReference type="PANTHER" id="PTHR32092:SF6">
    <property type="entry name" value="ALPHA-GALACTOSIDASE"/>
    <property type="match status" value="1"/>
</dbReference>
<dbReference type="Pfam" id="PF11975">
    <property type="entry name" value="Glyco_hydro_4C"/>
    <property type="match status" value="1"/>
</dbReference>
<dbReference type="Pfam" id="PF02056">
    <property type="entry name" value="Glyco_hydro_4"/>
    <property type="match status" value="1"/>
</dbReference>
<evidence type="ECO:0000256" key="1">
    <source>
        <dbReference type="ARBA" id="ARBA00001936"/>
    </source>
</evidence>
<feature type="binding site" evidence="9">
    <location>
        <position position="184"/>
    </location>
    <ligand>
        <name>substrate</name>
    </ligand>
</feature>
<evidence type="ECO:0000256" key="4">
    <source>
        <dbReference type="ARBA" id="ARBA00022801"/>
    </source>
</evidence>
<evidence type="ECO:0000256" key="9">
    <source>
        <dbReference type="PIRSR" id="PIRSR601088-2"/>
    </source>
</evidence>
<dbReference type="InterPro" id="IPR015955">
    <property type="entry name" value="Lactate_DH/Glyco_Ohase_4_C"/>
</dbReference>
<comment type="similarity">
    <text evidence="2 12">Belongs to the glycosyl hydrolase 4 family.</text>
</comment>
<evidence type="ECO:0000259" key="13">
    <source>
        <dbReference type="Pfam" id="PF11975"/>
    </source>
</evidence>
<keyword evidence="5 12" id="KW-0520">NAD</keyword>
<feature type="site" description="Increases basicity of active site Tyr" evidence="11">
    <location>
        <position position="146"/>
    </location>
</feature>
<comment type="cofactor">
    <cofactor evidence="1">
        <name>Mn(2+)</name>
        <dbReference type="ChEBI" id="CHEBI:29035"/>
    </cofactor>
</comment>
<keyword evidence="6 10" id="KW-0464">Manganese</keyword>
<comment type="cofactor">
    <cofactor evidence="12">
        <name>NAD(+)</name>
        <dbReference type="ChEBI" id="CHEBI:57540"/>
    </cofactor>
    <text evidence="12">Binds 1 NAD(+) per subunit.</text>
</comment>